<protein>
    <submittedName>
        <fullName evidence="2">VOC family protein</fullName>
    </submittedName>
</protein>
<reference evidence="2" key="2">
    <citation type="submission" date="2021-04" db="EMBL/GenBank/DDBJ databases">
        <title>Isolation and genomic analysis of the ibuprofen-degrading bacterium Sphingomonas strain MPO218.</title>
        <authorList>
            <person name="Aulestia M."/>
            <person name="Flores A."/>
            <person name="Mangas E.L."/>
            <person name="Perez-Pulido A.J."/>
            <person name="Santero E."/>
            <person name="Camacho E.M."/>
        </authorList>
    </citation>
    <scope>NUCLEOTIDE SEQUENCE</scope>
    <source>
        <strain evidence="2">MPO218</strain>
    </source>
</reference>
<dbReference type="EMBL" id="CP059319">
    <property type="protein sequence ID" value="QTH20121.1"/>
    <property type="molecule type" value="Genomic_DNA"/>
</dbReference>
<dbReference type="RefSeq" id="WP_012050301.1">
    <property type="nucleotide sequence ID" value="NZ_CP059319.1"/>
</dbReference>
<dbReference type="InterPro" id="IPR037523">
    <property type="entry name" value="VOC_core"/>
</dbReference>
<dbReference type="AlphaFoldDB" id="A0A975CZL4"/>
<organism evidence="2 3">
    <name type="scientific">Rhizorhabdus wittichii</name>
    <dbReference type="NCBI Taxonomy" id="160791"/>
    <lineage>
        <taxon>Bacteria</taxon>
        <taxon>Pseudomonadati</taxon>
        <taxon>Pseudomonadota</taxon>
        <taxon>Alphaproteobacteria</taxon>
        <taxon>Sphingomonadales</taxon>
        <taxon>Sphingomonadaceae</taxon>
        <taxon>Rhizorhabdus</taxon>
    </lineage>
</organism>
<proteinExistence type="predicted"/>
<dbReference type="Pfam" id="PF00903">
    <property type="entry name" value="Glyoxalase"/>
    <property type="match status" value="1"/>
</dbReference>
<dbReference type="InterPro" id="IPR004360">
    <property type="entry name" value="Glyas_Fos-R_dOase_dom"/>
</dbReference>
<sequence>MNEVIARVPHFRFSHMGLCTSDIGRMERFYVDMLGFTVTDRGNALGCDLVFLSRDPMDHHQIVLGTGRPADLPANTANPMFGPCINQISFALADLPALKAFDAHLRRRCPAVAPLYANHGTAWSIYLHDPERNFLEFFVDTPWYCAQPVFEPLDLGLDDDEILARTERLAREGSSFSPIADWRVAIRSAMDARLA</sequence>
<feature type="domain" description="VOC" evidence="1">
    <location>
        <begin position="12"/>
        <end position="140"/>
    </location>
</feature>
<name>A0A975CZL4_9SPHN</name>
<evidence type="ECO:0000259" key="1">
    <source>
        <dbReference type="PROSITE" id="PS51819"/>
    </source>
</evidence>
<dbReference type="InterPro" id="IPR029068">
    <property type="entry name" value="Glyas_Bleomycin-R_OHBP_Dase"/>
</dbReference>
<reference evidence="2" key="1">
    <citation type="submission" date="2020-07" db="EMBL/GenBank/DDBJ databases">
        <authorList>
            <person name="Camacho E."/>
        </authorList>
    </citation>
    <scope>NUCLEOTIDE SEQUENCE</scope>
    <source>
        <strain evidence="2">MPO218</strain>
    </source>
</reference>
<evidence type="ECO:0000313" key="2">
    <source>
        <dbReference type="EMBL" id="QTH20121.1"/>
    </source>
</evidence>
<gene>
    <name evidence="2" type="ORF">HRJ34_17380</name>
</gene>
<dbReference type="OMA" id="MERFYVD"/>
<evidence type="ECO:0000313" key="3">
    <source>
        <dbReference type="Proteomes" id="UP000664914"/>
    </source>
</evidence>
<dbReference type="PROSITE" id="PS51819">
    <property type="entry name" value="VOC"/>
    <property type="match status" value="1"/>
</dbReference>
<dbReference type="CDD" id="cd06587">
    <property type="entry name" value="VOC"/>
    <property type="match status" value="1"/>
</dbReference>
<dbReference type="SUPFAM" id="SSF54593">
    <property type="entry name" value="Glyoxalase/Bleomycin resistance protein/Dihydroxybiphenyl dioxygenase"/>
    <property type="match status" value="1"/>
</dbReference>
<dbReference type="Gene3D" id="3.10.180.10">
    <property type="entry name" value="2,3-Dihydroxybiphenyl 1,2-Dioxygenase, domain 1"/>
    <property type="match status" value="1"/>
</dbReference>
<dbReference type="Proteomes" id="UP000664914">
    <property type="component" value="Chromosome"/>
</dbReference>
<accession>A0A975CZL4</accession>